<dbReference type="InParanoid" id="A0A5R8Q8P0"/>
<accession>A0A5R8Q8P0</accession>
<gene>
    <name evidence="2" type="ORF">FEZ08_09570</name>
</gene>
<keyword evidence="1" id="KW-0175">Coiled coil</keyword>
<sequence length="205" mass="23515">MNKEILKESITKLETELKQEQTEVSDLQRFCAKYDKPVPFYIFEDIKNRQRCLEIKRAELKSKKNQLSNIEFEEQFARLNAAFGKASVSINSLTSPKQWIPNDGDNYWTVVLGAKENVYEYGWSNDEFDKRYLSQNSVFKTKEEAQTAADKMLSALKDPEDVTVEELCEKLASAIADKSKMNRDNTVGALLVAVNEAVRAIERVE</sequence>
<dbReference type="EMBL" id="VBWP01000009">
    <property type="protein sequence ID" value="TLG72071.1"/>
    <property type="molecule type" value="Genomic_DNA"/>
</dbReference>
<evidence type="ECO:0000313" key="2">
    <source>
        <dbReference type="EMBL" id="TLG72071.1"/>
    </source>
</evidence>
<protein>
    <submittedName>
        <fullName evidence="2">Uncharacterized protein</fullName>
    </submittedName>
</protein>
<organism evidence="2 3">
    <name type="scientific">Culicoidibacter larvae</name>
    <dbReference type="NCBI Taxonomy" id="2579976"/>
    <lineage>
        <taxon>Bacteria</taxon>
        <taxon>Bacillati</taxon>
        <taxon>Bacillota</taxon>
        <taxon>Culicoidibacteria</taxon>
        <taxon>Culicoidibacterales</taxon>
        <taxon>Culicoidibacteraceae</taxon>
        <taxon>Culicoidibacter</taxon>
    </lineage>
</organism>
<evidence type="ECO:0000256" key="1">
    <source>
        <dbReference type="SAM" id="Coils"/>
    </source>
</evidence>
<feature type="coiled-coil region" evidence="1">
    <location>
        <begin position="3"/>
        <end position="73"/>
    </location>
</feature>
<dbReference type="AlphaFoldDB" id="A0A5R8Q8P0"/>
<keyword evidence="3" id="KW-1185">Reference proteome</keyword>
<proteinExistence type="predicted"/>
<dbReference type="RefSeq" id="WP_138191783.1">
    <property type="nucleotide sequence ID" value="NZ_VBWP01000009.1"/>
</dbReference>
<reference evidence="2 3" key="1">
    <citation type="submission" date="2019-05" db="EMBL/GenBank/DDBJ databases">
        <title>Culicoidintestinum kansasii gen. nov., sp. nov. from the gastrointestinal tract of the biting midge, Culicoides sonorensis.</title>
        <authorList>
            <person name="Neupane S."/>
            <person name="Ghosh A."/>
            <person name="Gunther S."/>
            <person name="Martin K."/>
            <person name="Zurek L."/>
        </authorList>
    </citation>
    <scope>NUCLEOTIDE SEQUENCE [LARGE SCALE GENOMIC DNA]</scope>
    <source>
        <strain evidence="2 3">CS-1</strain>
    </source>
</reference>
<comment type="caution">
    <text evidence="2">The sequence shown here is derived from an EMBL/GenBank/DDBJ whole genome shotgun (WGS) entry which is preliminary data.</text>
</comment>
<name>A0A5R8Q8P0_9FIRM</name>
<dbReference type="Proteomes" id="UP000306912">
    <property type="component" value="Unassembled WGS sequence"/>
</dbReference>
<evidence type="ECO:0000313" key="3">
    <source>
        <dbReference type="Proteomes" id="UP000306912"/>
    </source>
</evidence>